<accession>A0A5J4QRJ7</accession>
<dbReference type="EMBL" id="SNRY01002564">
    <property type="protein sequence ID" value="KAA6324476.1"/>
    <property type="molecule type" value="Genomic_DNA"/>
</dbReference>
<comment type="caution">
    <text evidence="1">The sequence shown here is derived from an EMBL/GenBank/DDBJ whole genome shotgun (WGS) entry which is preliminary data.</text>
</comment>
<reference evidence="1" key="1">
    <citation type="submission" date="2019-03" db="EMBL/GenBank/DDBJ databases">
        <title>Single cell metagenomics reveals metabolic interactions within the superorganism composed of flagellate Streblomastix strix and complex community of Bacteroidetes bacteria on its surface.</title>
        <authorList>
            <person name="Treitli S.C."/>
            <person name="Kolisko M."/>
            <person name="Husnik F."/>
            <person name="Keeling P."/>
            <person name="Hampl V."/>
        </authorList>
    </citation>
    <scope>NUCLEOTIDE SEQUENCE</scope>
    <source>
        <strain evidence="1">STM</strain>
    </source>
</reference>
<evidence type="ECO:0000313" key="1">
    <source>
        <dbReference type="EMBL" id="KAA6324476.1"/>
    </source>
</evidence>
<gene>
    <name evidence="1" type="ORF">EZS27_026198</name>
</gene>
<organism evidence="1">
    <name type="scientific">termite gut metagenome</name>
    <dbReference type="NCBI Taxonomy" id="433724"/>
    <lineage>
        <taxon>unclassified sequences</taxon>
        <taxon>metagenomes</taxon>
        <taxon>organismal metagenomes</taxon>
    </lineage>
</organism>
<sequence>MRRILLIYSLILFSGWQVVHAQVYDSRQGSSGDQFDPNNIQMDPSMRPENPDSMNVQVEGLAPDIYKMWNVYERFGNIIPIPFDTVY</sequence>
<name>A0A5J4QRJ7_9ZZZZ</name>
<protein>
    <submittedName>
        <fullName evidence="1">Uncharacterized protein</fullName>
    </submittedName>
</protein>
<feature type="non-terminal residue" evidence="1">
    <location>
        <position position="87"/>
    </location>
</feature>
<dbReference type="AlphaFoldDB" id="A0A5J4QRJ7"/>
<proteinExistence type="predicted"/>